<reference evidence="7" key="1">
    <citation type="submission" date="2018-02" db="EMBL/GenBank/DDBJ databases">
        <title>Genome sequence of Desulfocucumis palustris strain NAW-5.</title>
        <authorList>
            <person name="Watanabe M."/>
            <person name="Kojima H."/>
            <person name="Fukui M."/>
        </authorList>
    </citation>
    <scope>NUCLEOTIDE SEQUENCE [LARGE SCALE GENOMIC DNA]</scope>
    <source>
        <strain evidence="7">NAW-5</strain>
    </source>
</reference>
<dbReference type="Gene3D" id="2.40.50.100">
    <property type="match status" value="1"/>
</dbReference>
<evidence type="ECO:0000259" key="3">
    <source>
        <dbReference type="Pfam" id="PF25917"/>
    </source>
</evidence>
<evidence type="ECO:0000259" key="4">
    <source>
        <dbReference type="Pfam" id="PF25954"/>
    </source>
</evidence>
<feature type="domain" description="Multidrug resistance protein MdtA-like barrel-sandwich hybrid" evidence="3">
    <location>
        <begin position="62"/>
        <end position="215"/>
    </location>
</feature>
<comment type="similarity">
    <text evidence="1">Belongs to the membrane fusion protein (MFP) (TC 8.A.1) family.</text>
</comment>
<comment type="caution">
    <text evidence="6">The sequence shown here is derived from an EMBL/GenBank/DDBJ whole genome shotgun (WGS) entry which is preliminary data.</text>
</comment>
<dbReference type="Gene3D" id="1.10.287.470">
    <property type="entry name" value="Helix hairpin bin"/>
    <property type="match status" value="1"/>
</dbReference>
<evidence type="ECO:0000313" key="6">
    <source>
        <dbReference type="EMBL" id="GBF32129.1"/>
    </source>
</evidence>
<dbReference type="InterPro" id="IPR058637">
    <property type="entry name" value="YknX-like_C"/>
</dbReference>
<dbReference type="Proteomes" id="UP000239549">
    <property type="component" value="Unassembled WGS sequence"/>
</dbReference>
<evidence type="ECO:0000256" key="2">
    <source>
        <dbReference type="SAM" id="SignalP"/>
    </source>
</evidence>
<name>A0A2L2X7H1_9FIRM</name>
<feature type="domain" description="CusB-like beta-barrel" evidence="4">
    <location>
        <begin position="223"/>
        <end position="293"/>
    </location>
</feature>
<evidence type="ECO:0000313" key="7">
    <source>
        <dbReference type="Proteomes" id="UP000239549"/>
    </source>
</evidence>
<dbReference type="Pfam" id="PF25989">
    <property type="entry name" value="YknX_C"/>
    <property type="match status" value="1"/>
</dbReference>
<dbReference type="Gene3D" id="2.40.420.20">
    <property type="match status" value="1"/>
</dbReference>
<gene>
    <name evidence="6" type="ORF">DCCM_0320</name>
</gene>
<evidence type="ECO:0000256" key="1">
    <source>
        <dbReference type="ARBA" id="ARBA00009477"/>
    </source>
</evidence>
<dbReference type="GO" id="GO:0015562">
    <property type="term" value="F:efflux transmembrane transporter activity"/>
    <property type="evidence" value="ECO:0007669"/>
    <property type="project" value="TreeGrafter"/>
</dbReference>
<dbReference type="RefSeq" id="WP_231702595.1">
    <property type="nucleotide sequence ID" value="NZ_BFAV01000018.1"/>
</dbReference>
<dbReference type="EMBL" id="BFAV01000018">
    <property type="protein sequence ID" value="GBF32129.1"/>
    <property type="molecule type" value="Genomic_DNA"/>
</dbReference>
<dbReference type="InterPro" id="IPR058625">
    <property type="entry name" value="MdtA-like_BSH"/>
</dbReference>
<dbReference type="PANTHER" id="PTHR30469:SF15">
    <property type="entry name" value="HLYD FAMILY OF SECRETION PROTEINS"/>
    <property type="match status" value="1"/>
</dbReference>
<dbReference type="Pfam" id="PF25917">
    <property type="entry name" value="BSH_RND"/>
    <property type="match status" value="1"/>
</dbReference>
<dbReference type="Pfam" id="PF25954">
    <property type="entry name" value="Beta-barrel_RND_2"/>
    <property type="match status" value="1"/>
</dbReference>
<feature type="chain" id="PRO_5038598078" evidence="2">
    <location>
        <begin position="25"/>
        <end position="379"/>
    </location>
</feature>
<feature type="domain" description="YknX-like C-terminal permuted SH3-like" evidence="5">
    <location>
        <begin position="302"/>
        <end position="369"/>
    </location>
</feature>
<proteinExistence type="inferred from homology"/>
<sequence length="379" mass="39532">MYKRKIAFLLATTLALMIMLSGCGKKPPAAEEYVTPVETVTATVSDLSHNLDATGEVIASQEADIAPKVSGRVSSVNVAVGDRVSKGQVLLSLESSEPRSSVAQSEASVGIARVNVLKARQALDDAQQNYDRINALYQGQAVSKAQFEEAQSALNNCRYGLQLAEEQQRQSEAALASARDSLGNYTVTSPISGQVALVNVHSGEIAGPQATAVTVVATDTVKVKVNVSENAINYVKPGAKVSVSIDVLGKTVTGTVASVGPRSDSSTRAFPVEIRLDNKQGDIKPGMVASLKLPAGVSKGAVSVPADAVIERDGAYYLFVVENGVAREKQVKTGIITDQLAEIKEGLGAGQTVIVSGNRLVADGQKIKVVNKSGGGKSK</sequence>
<keyword evidence="7" id="KW-1185">Reference proteome</keyword>
<feature type="signal peptide" evidence="2">
    <location>
        <begin position="1"/>
        <end position="24"/>
    </location>
</feature>
<dbReference type="NCBIfam" id="TIGR01730">
    <property type="entry name" value="RND_mfp"/>
    <property type="match status" value="1"/>
</dbReference>
<organism evidence="6 7">
    <name type="scientific">Desulfocucumis palustris</name>
    <dbReference type="NCBI Taxonomy" id="1898651"/>
    <lineage>
        <taxon>Bacteria</taxon>
        <taxon>Bacillati</taxon>
        <taxon>Bacillota</taxon>
        <taxon>Clostridia</taxon>
        <taxon>Eubacteriales</taxon>
        <taxon>Desulfocucumaceae</taxon>
        <taxon>Desulfocucumis</taxon>
    </lineage>
</organism>
<dbReference type="Gene3D" id="2.40.30.170">
    <property type="match status" value="1"/>
</dbReference>
<accession>A0A2L2X7H1</accession>
<evidence type="ECO:0000259" key="5">
    <source>
        <dbReference type="Pfam" id="PF25989"/>
    </source>
</evidence>
<keyword evidence="2" id="KW-0732">Signal</keyword>
<dbReference type="InterPro" id="IPR058792">
    <property type="entry name" value="Beta-barrel_RND_2"/>
</dbReference>
<dbReference type="SUPFAM" id="SSF111369">
    <property type="entry name" value="HlyD-like secretion proteins"/>
    <property type="match status" value="1"/>
</dbReference>
<dbReference type="InterPro" id="IPR006143">
    <property type="entry name" value="RND_pump_MFP"/>
</dbReference>
<dbReference type="AlphaFoldDB" id="A0A2L2X7H1"/>
<protein>
    <submittedName>
        <fullName evidence="6">Co/Zn/Cd efflux system membrane fusion protein</fullName>
    </submittedName>
</protein>
<dbReference type="PROSITE" id="PS51257">
    <property type="entry name" value="PROKAR_LIPOPROTEIN"/>
    <property type="match status" value="1"/>
</dbReference>
<dbReference type="GO" id="GO:1990281">
    <property type="term" value="C:efflux pump complex"/>
    <property type="evidence" value="ECO:0007669"/>
    <property type="project" value="TreeGrafter"/>
</dbReference>
<dbReference type="PANTHER" id="PTHR30469">
    <property type="entry name" value="MULTIDRUG RESISTANCE PROTEIN MDTA"/>
    <property type="match status" value="1"/>
</dbReference>